<protein>
    <submittedName>
        <fullName evidence="1">Glycosyltransferase</fullName>
    </submittedName>
</protein>
<dbReference type="PANTHER" id="PTHR12526">
    <property type="entry name" value="GLYCOSYLTRANSFERASE"/>
    <property type="match status" value="1"/>
</dbReference>
<dbReference type="AlphaFoldDB" id="A0A937D5B3"/>
<dbReference type="PANTHER" id="PTHR12526:SF630">
    <property type="entry name" value="GLYCOSYLTRANSFERASE"/>
    <property type="match status" value="1"/>
</dbReference>
<reference evidence="1" key="1">
    <citation type="submission" date="2021-01" db="EMBL/GenBank/DDBJ databases">
        <title>Ramlibacter sp. strain AW1 16S ribosomal RNA gene Genome sequencing and assembly.</title>
        <authorList>
            <person name="Kang M."/>
        </authorList>
    </citation>
    <scope>NUCLEOTIDE SEQUENCE</scope>
    <source>
        <strain evidence="1">AW1</strain>
    </source>
</reference>
<evidence type="ECO:0000313" key="2">
    <source>
        <dbReference type="Proteomes" id="UP000613011"/>
    </source>
</evidence>
<organism evidence="1 2">
    <name type="scientific">Ramlibacter aurantiacus</name>
    <dbReference type="NCBI Taxonomy" id="2801330"/>
    <lineage>
        <taxon>Bacteria</taxon>
        <taxon>Pseudomonadati</taxon>
        <taxon>Pseudomonadota</taxon>
        <taxon>Betaproteobacteria</taxon>
        <taxon>Burkholderiales</taxon>
        <taxon>Comamonadaceae</taxon>
        <taxon>Ramlibacter</taxon>
    </lineage>
</organism>
<dbReference type="SUPFAM" id="SSF53756">
    <property type="entry name" value="UDP-Glycosyltransferase/glycogen phosphorylase"/>
    <property type="match status" value="1"/>
</dbReference>
<dbReference type="Pfam" id="PF13692">
    <property type="entry name" value="Glyco_trans_1_4"/>
    <property type="match status" value="1"/>
</dbReference>
<comment type="caution">
    <text evidence="1">The sequence shown here is derived from an EMBL/GenBank/DDBJ whole genome shotgun (WGS) entry which is preliminary data.</text>
</comment>
<sequence length="392" mass="44012">MNTLVVFSHLRWNFVYQRPQHLLSRMAQRWPVIFIEEPVPNAAEERLELIDAAPGVTVWRPHVRGGAQGFHHEHKPALQRMVGEALRGGRASDYWIWFYTPMALPFAEMLQPQGVIYDCMDELSLFRGAPRELVDQESALFRMADVVFTGGRSLYNAKRDRHRNVHCFPSSVDALHFRFGPLDHPLQQHLGRPRLGYCGVIDERLDLDIIAGMADQRPDWQIVMVGPIVKIDPATVPRRDNIHWLGQQGYDELPAFINGWDVCLLPFALNEATRFISPTKTLEYMACGRPMVSTAIRDVVEPYGHVVPIQHDADGFVKACEALLRRPRHEQEAHRQAMAGIIARTSWDSTADAMADLIAGAEAAREAEAMAAPPDIKGELARACASSAMAAS</sequence>
<dbReference type="RefSeq" id="WP_201682732.1">
    <property type="nucleotide sequence ID" value="NZ_JAEQNA010000001.1"/>
</dbReference>
<accession>A0A937D5B3</accession>
<proteinExistence type="predicted"/>
<gene>
    <name evidence="1" type="ORF">JI739_05105</name>
</gene>
<dbReference type="Gene3D" id="3.40.50.2000">
    <property type="entry name" value="Glycogen Phosphorylase B"/>
    <property type="match status" value="1"/>
</dbReference>
<dbReference type="EMBL" id="JAEQNA010000001">
    <property type="protein sequence ID" value="MBL0419723.1"/>
    <property type="molecule type" value="Genomic_DNA"/>
</dbReference>
<evidence type="ECO:0000313" key="1">
    <source>
        <dbReference type="EMBL" id="MBL0419723.1"/>
    </source>
</evidence>
<dbReference type="Proteomes" id="UP000613011">
    <property type="component" value="Unassembled WGS sequence"/>
</dbReference>
<keyword evidence="2" id="KW-1185">Reference proteome</keyword>
<name>A0A937D5B3_9BURK</name>